<evidence type="ECO:0000313" key="2">
    <source>
        <dbReference type="EMBL" id="KAI3958096.1"/>
    </source>
</evidence>
<comment type="caution">
    <text evidence="2">The sequence shown here is derived from an EMBL/GenBank/DDBJ whole genome shotgun (WGS) entry which is preliminary data.</text>
</comment>
<dbReference type="Gene3D" id="1.25.40.20">
    <property type="entry name" value="Ankyrin repeat-containing domain"/>
    <property type="match status" value="1"/>
</dbReference>
<evidence type="ECO:0008006" key="4">
    <source>
        <dbReference type="Google" id="ProtNLM"/>
    </source>
</evidence>
<gene>
    <name evidence="2" type="ORF">MKW98_020738</name>
</gene>
<evidence type="ECO:0000313" key="3">
    <source>
        <dbReference type="Proteomes" id="UP001202328"/>
    </source>
</evidence>
<protein>
    <recommendedName>
        <fullName evidence="4">DUF4219 domain-containing protein</fullName>
    </recommendedName>
</protein>
<dbReference type="PROSITE" id="PS50088">
    <property type="entry name" value="ANK_REPEAT"/>
    <property type="match status" value="1"/>
</dbReference>
<evidence type="ECO:0000256" key="1">
    <source>
        <dbReference type="PROSITE-ProRule" id="PRU00023"/>
    </source>
</evidence>
<dbReference type="SMART" id="SM00248">
    <property type="entry name" value="ANK"/>
    <property type="match status" value="2"/>
</dbReference>
<sequence>MAGASTSIPNQFVVPGELLTFDNYKSWEVVMRRKLERLHLWSYIDSREENRIHLRKDKKILDAIKKSCDEHMLPHIMYADFARDAWDWLAEAAAWTDAERGNYVNMLVRAATAKSNTDEVPEVDKVLTRRNYTKWKIYMKNILLGKYLWAVVEGTDIIGTRSYQTKNHNALVIIRMSCGEEMFLQIDEEDNAKDAWCKLERKLGSGLFNNNSDKVSYDFTNELLIGHELLTFKVDHKTVTISSNYDDWVLRMKNYLINHELWGFLEELEISDCVKDEKALDAIKASCAPEMRANILYMNCAKDAWYELTKRAAMPTEDEERNKASEHSEAGKVLTRNNYQKWEEYVTMLLRSRFLYDVLLPYDHDSYRGEFNNYEIKEACALRIIKEACGPEMMPYIFRSKSPGDALTNLRKACSMDQQDDYMKYSRLLHAVKKNGFRERIKDLNGELWRGAHNFFRDFPEALTAEITEDGCTALHVAVQLGRVDFVRELLSLMPAEQTELKTHRGNTAIAVAAGGNNMEIVKMLIESNPHLPLIGNENELHAVTIAAINGNEMIMYYLYPFTSKSTNWWGARSVASFLTSAARLNAFGKTRVQILN</sequence>
<accession>A0AAD4TJT4</accession>
<organism evidence="2 3">
    <name type="scientific">Papaver atlanticum</name>
    <dbReference type="NCBI Taxonomy" id="357466"/>
    <lineage>
        <taxon>Eukaryota</taxon>
        <taxon>Viridiplantae</taxon>
        <taxon>Streptophyta</taxon>
        <taxon>Embryophyta</taxon>
        <taxon>Tracheophyta</taxon>
        <taxon>Spermatophyta</taxon>
        <taxon>Magnoliopsida</taxon>
        <taxon>Ranunculales</taxon>
        <taxon>Papaveraceae</taxon>
        <taxon>Papaveroideae</taxon>
        <taxon>Papaver</taxon>
    </lineage>
</organism>
<dbReference type="EMBL" id="JAJJMB010001184">
    <property type="protein sequence ID" value="KAI3958096.1"/>
    <property type="molecule type" value="Genomic_DNA"/>
</dbReference>
<keyword evidence="1" id="KW-0040">ANK repeat</keyword>
<dbReference type="AlphaFoldDB" id="A0AAD4TJT4"/>
<dbReference type="Pfam" id="PF00023">
    <property type="entry name" value="Ank"/>
    <property type="match status" value="2"/>
</dbReference>
<name>A0AAD4TJT4_9MAGN</name>
<feature type="repeat" description="ANK" evidence="1">
    <location>
        <begin position="470"/>
        <end position="492"/>
    </location>
</feature>
<dbReference type="PANTHER" id="PTHR24121">
    <property type="entry name" value="NO MECHANORECEPTOR POTENTIAL C, ISOFORM D-RELATED"/>
    <property type="match status" value="1"/>
</dbReference>
<dbReference type="InterPro" id="IPR036770">
    <property type="entry name" value="Ankyrin_rpt-contain_sf"/>
</dbReference>
<proteinExistence type="predicted"/>
<dbReference type="Proteomes" id="UP001202328">
    <property type="component" value="Unassembled WGS sequence"/>
</dbReference>
<dbReference type="InterPro" id="IPR002110">
    <property type="entry name" value="Ankyrin_rpt"/>
</dbReference>
<dbReference type="SUPFAM" id="SSF48403">
    <property type="entry name" value="Ankyrin repeat"/>
    <property type="match status" value="1"/>
</dbReference>
<keyword evidence="3" id="KW-1185">Reference proteome</keyword>
<dbReference type="PROSITE" id="PS50297">
    <property type="entry name" value="ANK_REP_REGION"/>
    <property type="match status" value="1"/>
</dbReference>
<reference evidence="2" key="1">
    <citation type="submission" date="2022-04" db="EMBL/GenBank/DDBJ databases">
        <title>A functionally conserved STORR gene fusion in Papaver species that diverged 16.8 million years ago.</title>
        <authorList>
            <person name="Catania T."/>
        </authorList>
    </citation>
    <scope>NUCLEOTIDE SEQUENCE</scope>
    <source>
        <strain evidence="2">S-188037</strain>
    </source>
</reference>
<dbReference type="PANTHER" id="PTHR24121:SF21">
    <property type="entry name" value="ANKYRIN REPEAT FAMILY PROTEIN"/>
    <property type="match status" value="1"/>
</dbReference>